<evidence type="ECO:0000313" key="6">
    <source>
        <dbReference type="Proteomes" id="UP000319941"/>
    </source>
</evidence>
<comment type="subcellular location">
    <subcellularLocation>
        <location evidence="1">Cell inner membrane</location>
        <topology evidence="1">Multi-pass membrane protein</topology>
    </subcellularLocation>
</comment>
<feature type="compositionally biased region" description="Low complexity" evidence="2">
    <location>
        <begin position="12"/>
        <end position="22"/>
    </location>
</feature>
<feature type="transmembrane region" description="Helical" evidence="3">
    <location>
        <begin position="650"/>
        <end position="671"/>
    </location>
</feature>
<feature type="transmembrane region" description="Helical" evidence="3">
    <location>
        <begin position="247"/>
        <end position="265"/>
    </location>
</feature>
<protein>
    <submittedName>
        <fullName evidence="5">TRAP transporter permease</fullName>
    </submittedName>
</protein>
<accession>A0A558HUS9</accession>
<evidence type="ECO:0000313" key="5">
    <source>
        <dbReference type="EMBL" id="TVU72890.1"/>
    </source>
</evidence>
<feature type="transmembrane region" description="Helical" evidence="3">
    <location>
        <begin position="691"/>
        <end position="711"/>
    </location>
</feature>
<dbReference type="Proteomes" id="UP000319941">
    <property type="component" value="Unassembled WGS sequence"/>
</dbReference>
<keyword evidence="1" id="KW-1003">Cell membrane</keyword>
<keyword evidence="3" id="KW-0472">Membrane</keyword>
<organism evidence="5 6">
    <name type="scientific">Cobetia crustatorum</name>
    <dbReference type="NCBI Taxonomy" id="553385"/>
    <lineage>
        <taxon>Bacteria</taxon>
        <taxon>Pseudomonadati</taxon>
        <taxon>Pseudomonadota</taxon>
        <taxon>Gammaproteobacteria</taxon>
        <taxon>Oceanospirillales</taxon>
        <taxon>Halomonadaceae</taxon>
        <taxon>Cobetia</taxon>
    </lineage>
</organism>
<evidence type="ECO:0000256" key="2">
    <source>
        <dbReference type="SAM" id="MobiDB-lite"/>
    </source>
</evidence>
<evidence type="ECO:0000256" key="3">
    <source>
        <dbReference type="SAM" id="Phobius"/>
    </source>
</evidence>
<dbReference type="AlphaFoldDB" id="A0A558HUS9"/>
<feature type="transmembrane region" description="Helical" evidence="3">
    <location>
        <begin position="433"/>
        <end position="453"/>
    </location>
</feature>
<dbReference type="Pfam" id="PF06808">
    <property type="entry name" value="DctM"/>
    <property type="match status" value="1"/>
</dbReference>
<dbReference type="NCBIfam" id="TIGR02123">
    <property type="entry name" value="TRAP_fused"/>
    <property type="match status" value="1"/>
</dbReference>
<dbReference type="RefSeq" id="WP_088743199.1">
    <property type="nucleotide sequence ID" value="NZ_CAWOWR010000076.1"/>
</dbReference>
<comment type="function">
    <text evidence="1">Part of the tripartite ATP-independent periplasmic (TRAP) transport system.</text>
</comment>
<sequence>MHDSRSPEPSHPSDTTSDTPDLSDVRDESAEAAPWRMDLPWLGRAVFVLSIVICFAHLYFNTLSTLSELWVSALHFGLFGLLCALTIPMITPASDGAKRWVLGVDIMLGLAALGCGLYLIGFEDALYDRGVVFSTADWVVSIAAVGLILEFARRTTGWFIPVLCLIALTYVAWWGKYVGGVFNFPGLTWETVLFRSFIGGEGMLGSIARISWSYVFMFILFGAFLVKSGAGDFIIDLARCAAGRFKGGPGFVAVFASGLMGSVSGSSVANTVSTGVITIPLMRRAGFPARFAAGVEAAASTGGQLMPPVMGAGAFIMASYTQVPYLTIVGVAALPALLYFLSVAMFVRIEAKRSDATALDDPQGPRLKDVLKDGWHYLAPLIVLVGALIYGFTPTYAAGIAILSVIAASWLSKNPMKLGDIVEAMLSGVRNMTTTAILLITVGLIVNVVSTTGIGNTFSLMITDWAGGSLLITIALVALASLILGMGLPVTASYIVLGTLSAPALYNLIAHSQLVDLLAAGNLPEQAKAIFMLAAPDKLDLLGAPMSMDAARELLALVPDTFQSQLYEQALSPHALTMALVSAHMIIFWLSQDSNVTPPVCLTAFAAAAIAGTPPMKTGLTAWKIAKGLYIVPLLFAWSPLISGDIGEMLTVFVFALFGIYAIVAGMEGYLEHELPWWLRLAMFPLGALMLWPHGMLAVDLGGLAVFLLVLTYSVRQSSRQEALAH</sequence>
<feature type="transmembrane region" description="Helical" evidence="3">
    <location>
        <begin position="571"/>
        <end position="589"/>
    </location>
</feature>
<name>A0A558HUS9_9GAMM</name>
<dbReference type="STRING" id="553385.GCA_000591415_03147"/>
<keyword evidence="1" id="KW-0813">Transport</keyword>
<keyword evidence="6" id="KW-1185">Reference proteome</keyword>
<evidence type="ECO:0000256" key="1">
    <source>
        <dbReference type="RuleBase" id="RU369079"/>
    </source>
</evidence>
<dbReference type="GO" id="GO:0022857">
    <property type="term" value="F:transmembrane transporter activity"/>
    <property type="evidence" value="ECO:0007669"/>
    <property type="project" value="UniProtKB-UniRule"/>
</dbReference>
<feature type="transmembrane region" description="Helical" evidence="3">
    <location>
        <begin position="491"/>
        <end position="509"/>
    </location>
</feature>
<keyword evidence="3" id="KW-1133">Transmembrane helix</keyword>
<reference evidence="5 6" key="1">
    <citation type="submission" date="2019-07" db="EMBL/GenBank/DDBJ databases">
        <title>Diversity of Bacteria from Kongsfjorden, Arctic.</title>
        <authorList>
            <person name="Yu Y."/>
        </authorList>
    </citation>
    <scope>NUCLEOTIDE SEQUENCE [LARGE SCALE GENOMIC DNA]</scope>
    <source>
        <strain evidence="5 6">SM1923</strain>
    </source>
</reference>
<keyword evidence="3" id="KW-0812">Transmembrane</keyword>
<feature type="transmembrane region" description="Helical" evidence="3">
    <location>
        <begin position="465"/>
        <end position="484"/>
    </location>
</feature>
<feature type="transmembrane region" description="Helical" evidence="3">
    <location>
        <begin position="620"/>
        <end position="638"/>
    </location>
</feature>
<keyword evidence="1" id="KW-0997">Cell inner membrane</keyword>
<feature type="transmembrane region" description="Helical" evidence="3">
    <location>
        <begin position="325"/>
        <end position="347"/>
    </location>
</feature>
<feature type="transmembrane region" description="Helical" evidence="3">
    <location>
        <begin position="100"/>
        <end position="120"/>
    </location>
</feature>
<dbReference type="PANTHER" id="PTHR43849:SF2">
    <property type="entry name" value="BLL3936 PROTEIN"/>
    <property type="match status" value="1"/>
</dbReference>
<feature type="transmembrane region" description="Helical" evidence="3">
    <location>
        <begin position="158"/>
        <end position="175"/>
    </location>
</feature>
<feature type="transmembrane region" description="Helical" evidence="3">
    <location>
        <begin position="72"/>
        <end position="93"/>
    </location>
</feature>
<gene>
    <name evidence="5" type="ORF">FQP86_04335</name>
</gene>
<dbReference type="GO" id="GO:0005886">
    <property type="term" value="C:plasma membrane"/>
    <property type="evidence" value="ECO:0007669"/>
    <property type="project" value="UniProtKB-SubCell"/>
</dbReference>
<comment type="caution">
    <text evidence="5">The sequence shown here is derived from an EMBL/GenBank/DDBJ whole genome shotgun (WGS) entry which is preliminary data.</text>
</comment>
<feature type="domain" description="TRAP C4-dicarboxylate transport system permease DctM subunit" evidence="4">
    <location>
        <begin position="148"/>
        <end position="640"/>
    </location>
</feature>
<feature type="region of interest" description="Disordered" evidence="2">
    <location>
        <begin position="1"/>
        <end position="25"/>
    </location>
</feature>
<dbReference type="EMBL" id="VNFH01000002">
    <property type="protein sequence ID" value="TVU72890.1"/>
    <property type="molecule type" value="Genomic_DNA"/>
</dbReference>
<proteinExistence type="predicted"/>
<dbReference type="OrthoDB" id="9759894at2"/>
<feature type="transmembrane region" description="Helical" evidence="3">
    <location>
        <begin position="132"/>
        <end position="151"/>
    </location>
</feature>
<feature type="transmembrane region" description="Helical" evidence="3">
    <location>
        <begin position="41"/>
        <end position="60"/>
    </location>
</feature>
<evidence type="ECO:0000259" key="4">
    <source>
        <dbReference type="Pfam" id="PF06808"/>
    </source>
</evidence>
<dbReference type="InterPro" id="IPR011853">
    <property type="entry name" value="TRAP_DctM-Dct_fused"/>
</dbReference>
<dbReference type="InterPro" id="IPR010656">
    <property type="entry name" value="DctM"/>
</dbReference>
<feature type="transmembrane region" description="Helical" evidence="3">
    <location>
        <begin position="212"/>
        <end position="235"/>
    </location>
</feature>
<dbReference type="PANTHER" id="PTHR43849">
    <property type="entry name" value="BLL3936 PROTEIN"/>
    <property type="match status" value="1"/>
</dbReference>